<dbReference type="InterPro" id="IPR001623">
    <property type="entry name" value="DnaJ_domain"/>
</dbReference>
<dbReference type="Pfam" id="PF00226">
    <property type="entry name" value="DnaJ"/>
    <property type="match status" value="1"/>
</dbReference>
<feature type="compositionally biased region" description="Basic residues" evidence="1">
    <location>
        <begin position="901"/>
        <end position="915"/>
    </location>
</feature>
<dbReference type="EMBL" id="CAUJNA010003447">
    <property type="protein sequence ID" value="CAJ1402293.1"/>
    <property type="molecule type" value="Genomic_DNA"/>
</dbReference>
<dbReference type="CDD" id="cd06257">
    <property type="entry name" value="DnaJ"/>
    <property type="match status" value="1"/>
</dbReference>
<protein>
    <recommendedName>
        <fullName evidence="2">J domain-containing protein</fullName>
    </recommendedName>
</protein>
<dbReference type="SUPFAM" id="SSF46565">
    <property type="entry name" value="Chaperone J-domain"/>
    <property type="match status" value="1"/>
</dbReference>
<organism evidence="3 4">
    <name type="scientific">Effrenium voratum</name>
    <dbReference type="NCBI Taxonomy" id="2562239"/>
    <lineage>
        <taxon>Eukaryota</taxon>
        <taxon>Sar</taxon>
        <taxon>Alveolata</taxon>
        <taxon>Dinophyceae</taxon>
        <taxon>Suessiales</taxon>
        <taxon>Symbiodiniaceae</taxon>
        <taxon>Effrenium</taxon>
    </lineage>
</organism>
<accession>A0AA36NHD7</accession>
<dbReference type="PROSITE" id="PS50076">
    <property type="entry name" value="DNAJ_2"/>
    <property type="match status" value="1"/>
</dbReference>
<dbReference type="AlphaFoldDB" id="A0AA36NHD7"/>
<dbReference type="InterPro" id="IPR050817">
    <property type="entry name" value="DjlA_DnaK_co-chaperone"/>
</dbReference>
<evidence type="ECO:0000256" key="1">
    <source>
        <dbReference type="SAM" id="MobiDB-lite"/>
    </source>
</evidence>
<evidence type="ECO:0000313" key="4">
    <source>
        <dbReference type="Proteomes" id="UP001178507"/>
    </source>
</evidence>
<keyword evidence="4" id="KW-1185">Reference proteome</keyword>
<dbReference type="SMART" id="SM00271">
    <property type="entry name" value="DnaJ"/>
    <property type="match status" value="1"/>
</dbReference>
<feature type="compositionally biased region" description="Polar residues" evidence="1">
    <location>
        <begin position="873"/>
        <end position="885"/>
    </location>
</feature>
<evidence type="ECO:0000259" key="2">
    <source>
        <dbReference type="PROSITE" id="PS50076"/>
    </source>
</evidence>
<comment type="caution">
    <text evidence="3">The sequence shown here is derived from an EMBL/GenBank/DDBJ whole genome shotgun (WGS) entry which is preliminary data.</text>
</comment>
<gene>
    <name evidence="3" type="ORF">EVOR1521_LOCUS25217</name>
</gene>
<evidence type="ECO:0000313" key="3">
    <source>
        <dbReference type="EMBL" id="CAJ1402293.1"/>
    </source>
</evidence>
<dbReference type="PRINTS" id="PR00625">
    <property type="entry name" value="JDOMAIN"/>
</dbReference>
<dbReference type="Proteomes" id="UP001178507">
    <property type="component" value="Unassembled WGS sequence"/>
</dbReference>
<sequence>MRKPLPDYYAALEIHEDSDELTIKKAYRRLVLQWHPDRNPSDREAAEEKIRLLNIAYETVTNPLKRETYDLQRAASKKRKGPLKPRSAPRVGVPKEFMMQPVGHPESFVRSLGRRVVVHSRGDAPDANFQSFFLGSKFALWWLPEVNNMCRIRSLGSKARGDKRAAAAGRAGGLNMAFDPHKAKTAGAAGGEVRMAPANKGQKADSVNFVTKASPICEGALRFESASQRGQYLAFIPPSHLRVVPFLEETEDRVLDFLFVDFASMFKFITLQEVLEPIFSSEAPGTWIELSKLQDDEAVKSHFKEVMGKEVWDAEAVRAKSIEGAYFEGHWATFEYKPQEKVARLRPRHERLAKRLRATPKAEEVVAAVSQSAEGDLQNLPIGALARALTALAKASEDAAHAQTADESTAAQIRLLAALRAVKLKGEESTDIPAFELLHSAEKVQELGGDNPDDTVLVQRTAAARILASKAAHAANKEGGMIEAGFTLPDVLRFLLLPGTAGRDMLLATACVPLFEGRRLPEQREVLRTAKERNSTNLAAAAGTAVLKTLSRGGGPTDHVAATDDHVETVKEVAQCGVRLPAAAALLRRMAATAKPLKLAEALMSLAQRCGPGQAEDLQAIAETLASKGFGDFSPELLLEIVLASSKNEVLEALVLPAASAAANILSKWSFEDMVKLLLALARRKSLFSPEVAAALRGAAEKCLTAEQLQLLCPHDLAGMALAALGHGWVELQEATSQELLRRLPHFPAKDLLTVTPVLLQAQPSKLIGAWPKVLSASEQPAKDAKAAAKAKSEALSADQLVQLARLTSQVPETTAKRDAFLEDLAERLLPKVHELSAAGRARLSAELKSQGLGATAKKVALQKSLSAGVIQQPPTSQSEGQPASQKRALTPTGPTGQLSKKQRGTQFRNKKRTR</sequence>
<dbReference type="Gene3D" id="1.10.287.110">
    <property type="entry name" value="DnaJ domain"/>
    <property type="match status" value="1"/>
</dbReference>
<name>A0AA36NHD7_9DINO</name>
<feature type="region of interest" description="Disordered" evidence="1">
    <location>
        <begin position="868"/>
        <end position="915"/>
    </location>
</feature>
<proteinExistence type="predicted"/>
<dbReference type="PANTHER" id="PTHR24074">
    <property type="entry name" value="CO-CHAPERONE PROTEIN DJLA"/>
    <property type="match status" value="1"/>
</dbReference>
<reference evidence="3" key="1">
    <citation type="submission" date="2023-08" db="EMBL/GenBank/DDBJ databases">
        <authorList>
            <person name="Chen Y."/>
            <person name="Shah S."/>
            <person name="Dougan E. K."/>
            <person name="Thang M."/>
            <person name="Chan C."/>
        </authorList>
    </citation>
    <scope>NUCLEOTIDE SEQUENCE</scope>
</reference>
<dbReference type="InterPro" id="IPR036869">
    <property type="entry name" value="J_dom_sf"/>
</dbReference>
<feature type="domain" description="J" evidence="2">
    <location>
        <begin position="7"/>
        <end position="73"/>
    </location>
</feature>